<feature type="compositionally biased region" description="Acidic residues" evidence="1">
    <location>
        <begin position="311"/>
        <end position="321"/>
    </location>
</feature>
<dbReference type="GeneID" id="80912421"/>
<dbReference type="EMBL" id="JAPEUX010000006">
    <property type="protein sequence ID" value="KAJ4350270.1"/>
    <property type="molecule type" value="Genomic_DNA"/>
</dbReference>
<feature type="compositionally biased region" description="Acidic residues" evidence="1">
    <location>
        <begin position="167"/>
        <end position="177"/>
    </location>
</feature>
<accession>A0A9W9C888</accession>
<feature type="region of interest" description="Disordered" evidence="1">
    <location>
        <begin position="311"/>
        <end position="352"/>
    </location>
</feature>
<dbReference type="OrthoDB" id="3792394at2759"/>
<feature type="region of interest" description="Disordered" evidence="1">
    <location>
        <begin position="129"/>
        <end position="230"/>
    </location>
</feature>
<feature type="region of interest" description="Disordered" evidence="1">
    <location>
        <begin position="1"/>
        <end position="36"/>
    </location>
</feature>
<name>A0A9W9C888_9PLEO</name>
<feature type="compositionally biased region" description="Polar residues" evidence="1">
    <location>
        <begin position="185"/>
        <end position="200"/>
    </location>
</feature>
<feature type="compositionally biased region" description="Basic and acidic residues" evidence="1">
    <location>
        <begin position="25"/>
        <end position="36"/>
    </location>
</feature>
<feature type="compositionally biased region" description="Low complexity" evidence="1">
    <location>
        <begin position="14"/>
        <end position="24"/>
    </location>
</feature>
<feature type="compositionally biased region" description="Acidic residues" evidence="1">
    <location>
        <begin position="380"/>
        <end position="389"/>
    </location>
</feature>
<dbReference type="Proteomes" id="UP001140513">
    <property type="component" value="Unassembled WGS sequence"/>
</dbReference>
<reference evidence="2" key="1">
    <citation type="submission" date="2022-10" db="EMBL/GenBank/DDBJ databases">
        <title>Tapping the CABI collections for fungal endophytes: first genome assemblies for Collariella, Neodidymelliopsis, Ascochyta clinopodiicola, Didymella pomorum, Didymosphaeria variabile, Neocosmospora piperis and Neocucurbitaria cava.</title>
        <authorList>
            <person name="Hill R."/>
        </authorList>
    </citation>
    <scope>NUCLEOTIDE SEQUENCE</scope>
    <source>
        <strain evidence="2">IMI 356815</strain>
    </source>
</reference>
<feature type="compositionally biased region" description="Basic and acidic residues" evidence="1">
    <location>
        <begin position="155"/>
        <end position="166"/>
    </location>
</feature>
<evidence type="ECO:0000313" key="2">
    <source>
        <dbReference type="EMBL" id="KAJ4350270.1"/>
    </source>
</evidence>
<dbReference type="AlphaFoldDB" id="A0A9W9C888"/>
<feature type="region of interest" description="Disordered" evidence="1">
    <location>
        <begin position="59"/>
        <end position="100"/>
    </location>
</feature>
<feature type="compositionally biased region" description="Polar residues" evidence="1">
    <location>
        <begin position="396"/>
        <end position="406"/>
    </location>
</feature>
<dbReference type="RefSeq" id="XP_056069200.1">
    <property type="nucleotide sequence ID" value="XM_056217644.1"/>
</dbReference>
<evidence type="ECO:0000256" key="1">
    <source>
        <dbReference type="SAM" id="MobiDB-lite"/>
    </source>
</evidence>
<comment type="caution">
    <text evidence="2">The sequence shown here is derived from an EMBL/GenBank/DDBJ whole genome shotgun (WGS) entry which is preliminary data.</text>
</comment>
<gene>
    <name evidence="2" type="ORF">N0V89_008891</name>
</gene>
<proteinExistence type="predicted"/>
<feature type="region of interest" description="Disordered" evidence="1">
    <location>
        <begin position="365"/>
        <end position="409"/>
    </location>
</feature>
<keyword evidence="3" id="KW-1185">Reference proteome</keyword>
<evidence type="ECO:0000313" key="3">
    <source>
        <dbReference type="Proteomes" id="UP001140513"/>
    </source>
</evidence>
<sequence>MGLISWALGKKPEASGPSPSSSTTKPDKVDSHVKISSRDALSKMVSTNGDNVMVIEELESDDGVLSAEMNSSDERNHYPKAQSSSKTRAKGPVNPTGLIASSSSFSTAELFGGDDTDFLGDLLEGTSAPLKFQRRGGFPLDKGKVSVSQEINKPCGEDGAYHGDASEKDEEPDDGIDVESPAFGLTTQGSLAQSTFPKSTTSEEDEHSNFPSDKDHTNADEDEQDEQPNVILVEEQAAVVKKPSASVILARLHKPIVSPNWADLDEDDDDWEAPVAWRAGHASDNPNVLEDGEEDIDSYVQYNAQADVADLADSEEEADADITERPIDETSLEAEQDNVGSEAGVPSSYSLPTISDYGVGDLGLDNGEEITNFNQSPADETSEENDEELQGAHVGTSCSHYTSSESDYGAGYTGPSRSLAYHDYADVVQAYRNEEDRRDSDEAYQIQMQQLWERYAEKIDLLKEPSTTEPQEQDSHDEVMRIVFSDIYPALPSNAESGQMHIIDWKTLMGPDYLGPDPDDEGKFLLHFAKPRLCDVVATLLFESDPSALDAWLDPSNKVVEWWHSLHHSYPGVFKTVIRRDGNEVTVGTFSDLGFNVCWNRYIKAEINTNGQWSESFAFKGGQFRKQPEENEPGASSRKDRGEIDWESFKIGDPSKYDWDELEDPAEALWQGRVLARELLLTILNNYNQYRGGNTVELVVDGELTPIEARGVRRVPRCNGIENDRIEEVVSSLGVYARIGEDLASHESSSEVLNGLEL</sequence>
<protein>
    <submittedName>
        <fullName evidence="2">Uncharacterized protein</fullName>
    </submittedName>
</protein>
<feature type="compositionally biased region" description="Polar residues" evidence="1">
    <location>
        <begin position="369"/>
        <end position="379"/>
    </location>
</feature>
<organism evidence="2 3">
    <name type="scientific">Didymosphaeria variabile</name>
    <dbReference type="NCBI Taxonomy" id="1932322"/>
    <lineage>
        <taxon>Eukaryota</taxon>
        <taxon>Fungi</taxon>
        <taxon>Dikarya</taxon>
        <taxon>Ascomycota</taxon>
        <taxon>Pezizomycotina</taxon>
        <taxon>Dothideomycetes</taxon>
        <taxon>Pleosporomycetidae</taxon>
        <taxon>Pleosporales</taxon>
        <taxon>Massarineae</taxon>
        <taxon>Didymosphaeriaceae</taxon>
        <taxon>Didymosphaeria</taxon>
    </lineage>
</organism>